<reference evidence="7 8" key="1">
    <citation type="journal article" date="2014" name="Nature">
        <title>The genome of the recently domesticated crop plant sugar beet (Beta vulgaris).</title>
        <authorList>
            <person name="Dohm J.C."/>
            <person name="Minoche A.E."/>
            <person name="Holtgrawe D."/>
            <person name="Capella-Gutierrez S."/>
            <person name="Zakrzewski F."/>
            <person name="Tafer H."/>
            <person name="Rupp O."/>
            <person name="Sorensen T.R."/>
            <person name="Stracke R."/>
            <person name="Reinhardt R."/>
            <person name="Goesmann A."/>
            <person name="Kraft T."/>
            <person name="Schulz B."/>
            <person name="Stadler P.F."/>
            <person name="Schmidt T."/>
            <person name="Gabaldon T."/>
            <person name="Lehrach H."/>
            <person name="Weisshaar B."/>
            <person name="Himmelbauer H."/>
        </authorList>
    </citation>
    <scope>NUCLEOTIDE SEQUENCE [LARGE SCALE GENOMIC DNA]</scope>
    <source>
        <tissue evidence="7">Taproot</tissue>
    </source>
</reference>
<dbReference type="InterPro" id="IPR017884">
    <property type="entry name" value="SANT_dom"/>
</dbReference>
<evidence type="ECO:0000256" key="2">
    <source>
        <dbReference type="ARBA" id="ARBA00022771"/>
    </source>
</evidence>
<protein>
    <recommendedName>
        <fullName evidence="6">SANT domain-containing protein</fullName>
    </recommendedName>
</protein>
<evidence type="ECO:0000256" key="4">
    <source>
        <dbReference type="ARBA" id="ARBA00023125"/>
    </source>
</evidence>
<keyword evidence="2" id="KW-0863">Zinc-finger</keyword>
<dbReference type="GO" id="GO:0006357">
    <property type="term" value="P:regulation of transcription by RNA polymerase II"/>
    <property type="evidence" value="ECO:0007669"/>
    <property type="project" value="TreeGrafter"/>
</dbReference>
<dbReference type="GO" id="GO:0003677">
    <property type="term" value="F:DNA binding"/>
    <property type="evidence" value="ECO:0007669"/>
    <property type="project" value="UniProtKB-KW"/>
</dbReference>
<feature type="domain" description="SANT" evidence="6">
    <location>
        <begin position="21"/>
        <end position="72"/>
    </location>
</feature>
<dbReference type="PROSITE" id="PS51293">
    <property type="entry name" value="SANT"/>
    <property type="match status" value="1"/>
</dbReference>
<dbReference type="GO" id="GO:0000785">
    <property type="term" value="C:chromatin"/>
    <property type="evidence" value="ECO:0007669"/>
    <property type="project" value="TreeGrafter"/>
</dbReference>
<accession>A0A0J7YMU7</accession>
<dbReference type="Gene3D" id="1.10.10.60">
    <property type="entry name" value="Homeodomain-like"/>
    <property type="match status" value="1"/>
</dbReference>
<dbReference type="InterPro" id="IPR009057">
    <property type="entry name" value="Homeodomain-like_sf"/>
</dbReference>
<dbReference type="GO" id="GO:0005654">
    <property type="term" value="C:nucleoplasm"/>
    <property type="evidence" value="ECO:0007669"/>
    <property type="project" value="UniProtKB-ARBA"/>
</dbReference>
<proteinExistence type="predicted"/>
<dbReference type="InterPro" id="IPR001005">
    <property type="entry name" value="SANT/Myb"/>
</dbReference>
<keyword evidence="1" id="KW-0479">Metal-binding</keyword>
<evidence type="ECO:0000256" key="3">
    <source>
        <dbReference type="ARBA" id="ARBA00022833"/>
    </source>
</evidence>
<dbReference type="EMBL" id="KQ118498">
    <property type="protein sequence ID" value="KMS64924.1"/>
    <property type="molecule type" value="Genomic_DNA"/>
</dbReference>
<dbReference type="Pfam" id="PF00249">
    <property type="entry name" value="Myb_DNA-binding"/>
    <property type="match status" value="1"/>
</dbReference>
<dbReference type="FunFam" id="1.10.10.60:FF:000012">
    <property type="entry name" value="Metastasis-associated 1 family, member 3"/>
    <property type="match status" value="1"/>
</dbReference>
<dbReference type="PANTHER" id="PTHR13992">
    <property type="entry name" value="NUCLEAR RECEPTOR CO-REPRESSOR RELATED NCOR"/>
    <property type="match status" value="1"/>
</dbReference>
<name>A0A0J7YMU7_BETVV</name>
<evidence type="ECO:0000313" key="7">
    <source>
        <dbReference type="EMBL" id="KMS64924.1"/>
    </source>
</evidence>
<organism evidence="7 8">
    <name type="scientific">Beta vulgaris subsp. vulgaris</name>
    <name type="common">Beet</name>
    <dbReference type="NCBI Taxonomy" id="3555"/>
    <lineage>
        <taxon>Eukaryota</taxon>
        <taxon>Viridiplantae</taxon>
        <taxon>Streptophyta</taxon>
        <taxon>Embryophyta</taxon>
        <taxon>Tracheophyta</taxon>
        <taxon>Spermatophyta</taxon>
        <taxon>Magnoliopsida</taxon>
        <taxon>eudicotyledons</taxon>
        <taxon>Gunneridae</taxon>
        <taxon>Pentapetalae</taxon>
        <taxon>Caryophyllales</taxon>
        <taxon>Chenopodiaceae</taxon>
        <taxon>Betoideae</taxon>
        <taxon>Beta</taxon>
    </lineage>
</organism>
<evidence type="ECO:0000256" key="5">
    <source>
        <dbReference type="ARBA" id="ARBA00023242"/>
    </source>
</evidence>
<dbReference type="Proteomes" id="UP000035740">
    <property type="component" value="Unassembled WGS sequence"/>
</dbReference>
<dbReference type="OrthoDB" id="1746078at2759"/>
<dbReference type="PANTHER" id="PTHR13992:SF39">
    <property type="entry name" value="SMRTER, ISOFORM G"/>
    <property type="match status" value="1"/>
</dbReference>
<sequence length="109" mass="12666">MSWRSRNGLVEDPRAQDQYRKLINPWSDQEKAVFRKKFSKFPKNFVKIATFLPNKSVGDCVAYYYSSKTFVNYKALVKKYRQSLLSRKGIDITAQGHVEGIRSSRIDAP</sequence>
<keyword evidence="8" id="KW-1185">Reference proteome</keyword>
<keyword evidence="5" id="KW-0539">Nucleus</keyword>
<dbReference type="SMART" id="SM00717">
    <property type="entry name" value="SANT"/>
    <property type="match status" value="1"/>
</dbReference>
<keyword evidence="4" id="KW-0238">DNA-binding</keyword>
<dbReference type="GO" id="GO:0032991">
    <property type="term" value="C:protein-containing complex"/>
    <property type="evidence" value="ECO:0007669"/>
    <property type="project" value="UniProtKB-ARBA"/>
</dbReference>
<dbReference type="Gramene" id="KMS64924">
    <property type="protein sequence ID" value="KMS64924"/>
    <property type="gene ID" value="BVRB_041240"/>
</dbReference>
<dbReference type="AlphaFoldDB" id="A0A0J7YMU7"/>
<gene>
    <name evidence="7" type="ORF">BVRB_041240</name>
</gene>
<evidence type="ECO:0000259" key="6">
    <source>
        <dbReference type="PROSITE" id="PS51293"/>
    </source>
</evidence>
<evidence type="ECO:0000256" key="1">
    <source>
        <dbReference type="ARBA" id="ARBA00022723"/>
    </source>
</evidence>
<dbReference type="InterPro" id="IPR051571">
    <property type="entry name" value="N-CoR_corepressor"/>
</dbReference>
<evidence type="ECO:0000313" key="8">
    <source>
        <dbReference type="Proteomes" id="UP000035740"/>
    </source>
</evidence>
<dbReference type="SUPFAM" id="SSF46689">
    <property type="entry name" value="Homeodomain-like"/>
    <property type="match status" value="1"/>
</dbReference>
<dbReference type="GO" id="GO:0008270">
    <property type="term" value="F:zinc ion binding"/>
    <property type="evidence" value="ECO:0007669"/>
    <property type="project" value="UniProtKB-KW"/>
</dbReference>
<keyword evidence="3" id="KW-0862">Zinc</keyword>